<dbReference type="InterPro" id="IPR011009">
    <property type="entry name" value="Kinase-like_dom_sf"/>
</dbReference>
<name>A0A9D2EL49_9FIRM</name>
<proteinExistence type="inferred from homology"/>
<dbReference type="Pfam" id="PF01636">
    <property type="entry name" value="APH"/>
    <property type="match status" value="1"/>
</dbReference>
<dbReference type="Gene3D" id="3.90.1200.10">
    <property type="match status" value="1"/>
</dbReference>
<reference evidence="7" key="2">
    <citation type="submission" date="2021-04" db="EMBL/GenBank/DDBJ databases">
        <authorList>
            <person name="Gilroy R."/>
        </authorList>
    </citation>
    <scope>NUCLEOTIDE SEQUENCE</scope>
    <source>
        <strain evidence="7">CHK179-28034</strain>
    </source>
</reference>
<sequence>MIILTKENVTDYVKSRLDFFNTDGGPVTVSAIGEGSVEEDGDGFINMVFRVSDGKYFLIVKQSTAEPRCKGDFVLDVNRFKLEYESMQIRKAIIPDLIPDLYDCDDENRIFITEDVSRLRISRFQLLKGVTYPLLAEQVARYMAANNFYTSEFYLDGKTFRDLSVHFMNSTMRDIMDVGMFLTSVSPEDTVGRPLDPDFVTFSKRICADPAVQLSRQKLRHLFMTKGECLIHGDLHTSNIFASQTEAKIIDMEYTFCGPFSYDMGYFLANFIAQYAAALFRPYKTEQARVMFKDYCLFMIRETYCKFCDYFCRYWDEDAKQVYQHVPGLQQDFRLTTLREFIGFAASAMLGRIAGDIPYPDYDDIDDYVQRHNAKCYSIILNRQMLVKWEQYNTIDEFISDMLTVEEIYCRYAKEYDEQRADAGSTAGQNRK</sequence>
<feature type="domain" description="Aminoglycoside phosphotransferase" evidence="6">
    <location>
        <begin position="224"/>
        <end position="283"/>
    </location>
</feature>
<dbReference type="InterPro" id="IPR002575">
    <property type="entry name" value="Aminoglycoside_PTrfase"/>
</dbReference>
<dbReference type="EMBL" id="DXBR01000056">
    <property type="protein sequence ID" value="HIZ39522.1"/>
    <property type="molecule type" value="Genomic_DNA"/>
</dbReference>
<evidence type="ECO:0000313" key="7">
    <source>
        <dbReference type="EMBL" id="HIZ39522.1"/>
    </source>
</evidence>
<reference evidence="7" key="1">
    <citation type="journal article" date="2021" name="PeerJ">
        <title>Extensive microbial diversity within the chicken gut microbiome revealed by metagenomics and culture.</title>
        <authorList>
            <person name="Gilroy R."/>
            <person name="Ravi A."/>
            <person name="Getino M."/>
            <person name="Pursley I."/>
            <person name="Horton D.L."/>
            <person name="Alikhan N.F."/>
            <person name="Baker D."/>
            <person name="Gharbi K."/>
            <person name="Hall N."/>
            <person name="Watson M."/>
            <person name="Adriaenssens E.M."/>
            <person name="Foster-Nyarko E."/>
            <person name="Jarju S."/>
            <person name="Secka A."/>
            <person name="Antonio M."/>
            <person name="Oren A."/>
            <person name="Chaudhuri R.R."/>
            <person name="La Ragione R."/>
            <person name="Hildebrand F."/>
            <person name="Pallen M.J."/>
        </authorList>
    </citation>
    <scope>NUCLEOTIDE SEQUENCE</scope>
    <source>
        <strain evidence="7">CHK179-28034</strain>
    </source>
</reference>
<comment type="similarity">
    <text evidence="1">Belongs to the methylthioribose kinase family.</text>
</comment>
<dbReference type="GO" id="GO:0016301">
    <property type="term" value="F:kinase activity"/>
    <property type="evidence" value="ECO:0007669"/>
    <property type="project" value="UniProtKB-KW"/>
</dbReference>
<evidence type="ECO:0000256" key="1">
    <source>
        <dbReference type="ARBA" id="ARBA00010165"/>
    </source>
</evidence>
<evidence type="ECO:0000256" key="4">
    <source>
        <dbReference type="ARBA" id="ARBA00022777"/>
    </source>
</evidence>
<evidence type="ECO:0000256" key="3">
    <source>
        <dbReference type="ARBA" id="ARBA00022741"/>
    </source>
</evidence>
<keyword evidence="4" id="KW-0418">Kinase</keyword>
<keyword evidence="5" id="KW-0067">ATP-binding</keyword>
<evidence type="ECO:0000256" key="5">
    <source>
        <dbReference type="ARBA" id="ARBA00022840"/>
    </source>
</evidence>
<dbReference type="Gene3D" id="3.30.200.20">
    <property type="entry name" value="Phosphorylase Kinase, domain 1"/>
    <property type="match status" value="1"/>
</dbReference>
<evidence type="ECO:0000259" key="6">
    <source>
        <dbReference type="Pfam" id="PF01636"/>
    </source>
</evidence>
<keyword evidence="2" id="KW-0808">Transferase</keyword>
<dbReference type="SUPFAM" id="SSF56112">
    <property type="entry name" value="Protein kinase-like (PK-like)"/>
    <property type="match status" value="1"/>
</dbReference>
<dbReference type="PANTHER" id="PTHR34273:SF2">
    <property type="entry name" value="METHYLTHIORIBOSE KINASE"/>
    <property type="match status" value="1"/>
</dbReference>
<evidence type="ECO:0000256" key="2">
    <source>
        <dbReference type="ARBA" id="ARBA00022679"/>
    </source>
</evidence>
<gene>
    <name evidence="7" type="ORF">H9968_06305</name>
</gene>
<dbReference type="PANTHER" id="PTHR34273">
    <property type="entry name" value="METHYLTHIORIBOSE KINASE"/>
    <property type="match status" value="1"/>
</dbReference>
<dbReference type="GO" id="GO:0005524">
    <property type="term" value="F:ATP binding"/>
    <property type="evidence" value="ECO:0007669"/>
    <property type="project" value="UniProtKB-KW"/>
</dbReference>
<protein>
    <submittedName>
        <fullName evidence="7">Phosphotransferase</fullName>
    </submittedName>
</protein>
<dbReference type="AlphaFoldDB" id="A0A9D2EL49"/>
<keyword evidence="3" id="KW-0547">Nucleotide-binding</keyword>
<comment type="caution">
    <text evidence="7">The sequence shown here is derived from an EMBL/GenBank/DDBJ whole genome shotgun (WGS) entry which is preliminary data.</text>
</comment>
<evidence type="ECO:0000313" key="8">
    <source>
        <dbReference type="Proteomes" id="UP000824049"/>
    </source>
</evidence>
<accession>A0A9D2EL49</accession>
<organism evidence="7 8">
    <name type="scientific">Candidatus Anaerobutyricum stercoris</name>
    <dbReference type="NCBI Taxonomy" id="2838457"/>
    <lineage>
        <taxon>Bacteria</taxon>
        <taxon>Bacillati</taxon>
        <taxon>Bacillota</taxon>
        <taxon>Clostridia</taxon>
        <taxon>Lachnospirales</taxon>
        <taxon>Lachnospiraceae</taxon>
        <taxon>Anaerobutyricum</taxon>
    </lineage>
</organism>
<dbReference type="Proteomes" id="UP000824049">
    <property type="component" value="Unassembled WGS sequence"/>
</dbReference>